<sequence length="258" mass="28616">MGFFTRHPPSSLGSRNQTFPSVVAVHHFPFHPGNLFLRSGTPHSTQSTPFHQCSPLSTKHSLLIAHPPLHSPLLNPWHPSNSIPASIDSYSSTNTIISSHSLPHTSQTSPKIFSSNTPNPSRLHQPRLFAHPSLLHKDQASPTPRTLPTRTNLTLPSQFVFFSSTNITIPSHSLLRISQPPNFHFLPKFALKLSSPQTSSPLKNPPTRTPRLNALIHTVHTPSLSHQPRTTRAPHIFSPAHSSLPLSPYLLFFIHLFS</sequence>
<reference evidence="1 2" key="1">
    <citation type="journal article" date="2013" name="PLoS Genet.">
        <title>A gene transfer agent and a dynamic repertoire of secretion systems hold the keys to the explosive radiation of the emerging pathogen Bartonella.</title>
        <authorList>
            <person name="Guy L."/>
            <person name="Nystedt B."/>
            <person name="Toft C."/>
            <person name="Zaremba-Niedzwiedzka K."/>
            <person name="Berglund E.C."/>
            <person name="Granberg F."/>
            <person name="Naslund K."/>
            <person name="Eriksson A.S."/>
            <person name="Andersson S.G."/>
        </authorList>
    </citation>
    <scope>NUCLEOTIDE SEQUENCE [LARGE SCALE GENOMIC DNA]</scope>
    <source>
        <strain evidence="1 2">91-4</strain>
    </source>
</reference>
<keyword evidence="2" id="KW-1185">Reference proteome</keyword>
<protein>
    <submittedName>
        <fullName evidence="1">Uncharacterized protein</fullName>
    </submittedName>
</protein>
<dbReference type="HOGENOM" id="CLU_1076297_0_0_5"/>
<accession>N6UC92</accession>
<dbReference type="AlphaFoldDB" id="N6UC92"/>
<dbReference type="Proteomes" id="UP000014038">
    <property type="component" value="Chromosome"/>
</dbReference>
<proteinExistence type="predicted"/>
<dbReference type="EMBL" id="AGWA01000019">
    <property type="protein sequence ID" value="ENN90239.1"/>
    <property type="molecule type" value="Genomic_DNA"/>
</dbReference>
<name>N6UC92_9HYPH</name>
<evidence type="ECO:0000313" key="2">
    <source>
        <dbReference type="Proteomes" id="UP000014038"/>
    </source>
</evidence>
<gene>
    <name evidence="1" type="ORF">BBbe_11520</name>
</gene>
<organism evidence="1 2">
    <name type="scientific">Bartonella bovis 91-4</name>
    <dbReference type="NCBI Taxonomy" id="1094491"/>
    <lineage>
        <taxon>Bacteria</taxon>
        <taxon>Pseudomonadati</taxon>
        <taxon>Pseudomonadota</taxon>
        <taxon>Alphaproteobacteria</taxon>
        <taxon>Hyphomicrobiales</taxon>
        <taxon>Bartonellaceae</taxon>
        <taxon>Bartonella</taxon>
    </lineage>
</organism>
<evidence type="ECO:0000313" key="1">
    <source>
        <dbReference type="EMBL" id="ENN90239.1"/>
    </source>
</evidence>
<comment type="caution">
    <text evidence="1">The sequence shown here is derived from an EMBL/GenBank/DDBJ whole genome shotgun (WGS) entry which is preliminary data.</text>
</comment>
<dbReference type="PATRIC" id="fig|1094491.5.peg.1269"/>
<dbReference type="STRING" id="1094491.BBbe_11520"/>